<dbReference type="Pfam" id="PF04085">
    <property type="entry name" value="MreC"/>
    <property type="match status" value="1"/>
</dbReference>
<reference evidence="2 3" key="1">
    <citation type="submission" date="2017-07" db="EMBL/GenBank/DDBJ databases">
        <title>Analysis of two Campylobacter avium genomes and identification of a novel hippuricase gene.</title>
        <authorList>
            <person name="Miller W.G."/>
            <person name="Chapman M.H."/>
            <person name="Yee E."/>
            <person name="Revez J."/>
            <person name="Bono J.L."/>
            <person name="Rossi M."/>
        </authorList>
    </citation>
    <scope>NUCLEOTIDE SEQUENCE [LARGE SCALE GENOMIC DNA]</scope>
    <source>
        <strain evidence="2 3">LMG 24591</strain>
    </source>
</reference>
<dbReference type="EMBL" id="CP022347">
    <property type="protein sequence ID" value="ASQ29823.1"/>
    <property type="molecule type" value="Genomic_DNA"/>
</dbReference>
<dbReference type="InterPro" id="IPR055342">
    <property type="entry name" value="MreC_beta-barrel_core"/>
</dbReference>
<dbReference type="KEGG" id="cavi:CAV_0151"/>
<proteinExistence type="predicted"/>
<dbReference type="Gene3D" id="2.40.10.350">
    <property type="entry name" value="Rod shape-determining protein MreC, domain 2"/>
    <property type="match status" value="1"/>
</dbReference>
<keyword evidence="3" id="KW-1185">Reference proteome</keyword>
<dbReference type="AlphaFoldDB" id="A0A222MV50"/>
<protein>
    <submittedName>
        <fullName evidence="2">Rod shape-determining protein MreC</fullName>
    </submittedName>
</protein>
<dbReference type="GO" id="GO:0005886">
    <property type="term" value="C:plasma membrane"/>
    <property type="evidence" value="ECO:0007669"/>
    <property type="project" value="TreeGrafter"/>
</dbReference>
<sequence>MKNKIFLILILSFLVFISLHYGENIKNNLLKINDMLVNSGYSVSDYIGNSISEHFNQAEQIRLLKEQNQKLEESNALVSTFANQLNLLLEDKNSTQYFPQVSLVRAISYVNINDYNRLWLSSTSFSGNKNRGLIYKGYTAGIVILKEGRPMALLQQDEDCVFSVYIGEQKVPGVLQGNGSDVRLKFIPKTQKIKAGDTVYTSGLDNIFFSGVPVGTVKSVIDDDIYQSAIIEPFAHIALPSYMYMVDNL</sequence>
<dbReference type="Proteomes" id="UP000201169">
    <property type="component" value="Chromosome"/>
</dbReference>
<dbReference type="NCBIfam" id="NF010507">
    <property type="entry name" value="PRK13922.10-6"/>
    <property type="match status" value="1"/>
</dbReference>
<dbReference type="InterPro" id="IPR007221">
    <property type="entry name" value="MreC"/>
</dbReference>
<gene>
    <name evidence="2" type="primary">mreC</name>
    <name evidence="2" type="ORF">CAV_0151</name>
</gene>
<dbReference type="OrthoDB" id="5372414at2"/>
<dbReference type="RefSeq" id="WP_094324619.1">
    <property type="nucleotide sequence ID" value="NZ_CP022347.1"/>
</dbReference>
<feature type="domain" description="Rod shape-determining protein MreC beta-barrel core" evidence="1">
    <location>
        <begin position="155"/>
        <end position="245"/>
    </location>
</feature>
<name>A0A222MV50_9BACT</name>
<evidence type="ECO:0000313" key="2">
    <source>
        <dbReference type="EMBL" id="ASQ29823.1"/>
    </source>
</evidence>
<dbReference type="PANTHER" id="PTHR34138:SF1">
    <property type="entry name" value="CELL SHAPE-DETERMINING PROTEIN MREC"/>
    <property type="match status" value="1"/>
</dbReference>
<evidence type="ECO:0000259" key="1">
    <source>
        <dbReference type="Pfam" id="PF04085"/>
    </source>
</evidence>
<dbReference type="InterPro" id="IPR042175">
    <property type="entry name" value="Cell/Rod_MreC_2"/>
</dbReference>
<dbReference type="GO" id="GO:0008360">
    <property type="term" value="P:regulation of cell shape"/>
    <property type="evidence" value="ECO:0007669"/>
    <property type="project" value="InterPro"/>
</dbReference>
<dbReference type="PANTHER" id="PTHR34138">
    <property type="entry name" value="CELL SHAPE-DETERMINING PROTEIN MREC"/>
    <property type="match status" value="1"/>
</dbReference>
<evidence type="ECO:0000313" key="3">
    <source>
        <dbReference type="Proteomes" id="UP000201169"/>
    </source>
</evidence>
<organism evidence="2 3">
    <name type="scientific">Campylobacter avium LMG 24591</name>
    <dbReference type="NCBI Taxonomy" id="522484"/>
    <lineage>
        <taxon>Bacteria</taxon>
        <taxon>Pseudomonadati</taxon>
        <taxon>Campylobacterota</taxon>
        <taxon>Epsilonproteobacteria</taxon>
        <taxon>Campylobacterales</taxon>
        <taxon>Campylobacteraceae</taxon>
        <taxon>Campylobacter</taxon>
    </lineage>
</organism>
<accession>A0A222MV50</accession>